<dbReference type="GeneID" id="303165402"/>
<feature type="region of interest" description="Disordered" evidence="1">
    <location>
        <begin position="1"/>
        <end position="24"/>
    </location>
</feature>
<protein>
    <submittedName>
        <fullName evidence="2">Uncharacterized protein</fullName>
    </submittedName>
</protein>
<accession>A0AAJ2VNH5</accession>
<dbReference type="Proteomes" id="UP001276761">
    <property type="component" value="Unassembled WGS sequence"/>
</dbReference>
<dbReference type="AlphaFoldDB" id="A0AAJ2VNH5"/>
<dbReference type="InterPro" id="IPR053860">
    <property type="entry name" value="DUF6932"/>
</dbReference>
<evidence type="ECO:0000313" key="3">
    <source>
        <dbReference type="Proteomes" id="UP001276761"/>
    </source>
</evidence>
<dbReference type="RefSeq" id="WP_198349423.1">
    <property type="nucleotide sequence ID" value="NZ_JABASV010000005.1"/>
</dbReference>
<organism evidence="2 3">
    <name type="scientific">Vreelandella alkaliphila</name>
    <dbReference type="NCBI Taxonomy" id="272774"/>
    <lineage>
        <taxon>Bacteria</taxon>
        <taxon>Pseudomonadati</taxon>
        <taxon>Pseudomonadota</taxon>
        <taxon>Gammaproteobacteria</taxon>
        <taxon>Oceanospirillales</taxon>
        <taxon>Halomonadaceae</taxon>
        <taxon>Vreelandella</taxon>
    </lineage>
</organism>
<dbReference type="EMBL" id="JAWXXT010000001">
    <property type="protein sequence ID" value="MDX5977472.1"/>
    <property type="molecule type" value="Genomic_DNA"/>
</dbReference>
<proteinExistence type="predicted"/>
<name>A0AAJ2VNH5_9GAMM</name>
<dbReference type="Pfam" id="PF22014">
    <property type="entry name" value="DUF6932"/>
    <property type="match status" value="1"/>
</dbReference>
<comment type="caution">
    <text evidence="2">The sequence shown here is derived from an EMBL/GenBank/DDBJ whole genome shotgun (WGS) entry which is preliminary data.</text>
</comment>
<reference evidence="2" key="1">
    <citation type="submission" date="2023-11" db="EMBL/GenBank/DDBJ databases">
        <title>MicrobeMod: A computational toolkit for identifying prokaryotic methylation and restriction-modification with nanopore sequencing.</title>
        <authorList>
            <person name="Crits-Christoph A."/>
            <person name="Kang S.C."/>
            <person name="Lee H."/>
            <person name="Ostrov N."/>
        </authorList>
    </citation>
    <scope>NUCLEOTIDE SEQUENCE</scope>
    <source>
        <strain evidence="2">ATCC BAA-953</strain>
    </source>
</reference>
<evidence type="ECO:0000313" key="2">
    <source>
        <dbReference type="EMBL" id="MDX5977472.1"/>
    </source>
</evidence>
<gene>
    <name evidence="2" type="ORF">SIL78_07840</name>
</gene>
<evidence type="ECO:0000256" key="1">
    <source>
        <dbReference type="SAM" id="MobiDB-lite"/>
    </source>
</evidence>
<sequence>MIPELNQSGVLPPFIPEQGPTDPAGMAPYKTTITEFVIRYAHTPERRAILRGLLDYRRKLRKIGICRGFQWLDGSFVENVEQNRGRPPADVDIVTFALRPTNDLEDWKSVVYGNPDLFLPGEAKQKYYCDAYFVDLNTHPIHVVSNTRYWFGLLSHQRESYLWKGMVEIAIECSDDEALEMLDRESDNA</sequence>